<sequence length="107" mass="12245">MDMSDFWFIFLLIISYNGSSASASYVSEPIVIHFSKISRRQCPPVCTWLVGRAIGQCISRYVVVPSRAMHYSKLPLGMCQKHSDFCVMFPVIVIPIAKLRRAVKWPY</sequence>
<reference evidence="1 2" key="1">
    <citation type="journal article" date="2022" name="New Phytol.">
        <title>Ecological generalism drives hyperdiversity of secondary metabolite gene clusters in xylarialean endophytes.</title>
        <authorList>
            <person name="Franco M.E.E."/>
            <person name="Wisecaver J.H."/>
            <person name="Arnold A.E."/>
            <person name="Ju Y.M."/>
            <person name="Slot J.C."/>
            <person name="Ahrendt S."/>
            <person name="Moore L.P."/>
            <person name="Eastman K.E."/>
            <person name="Scott K."/>
            <person name="Konkel Z."/>
            <person name="Mondo S.J."/>
            <person name="Kuo A."/>
            <person name="Hayes R.D."/>
            <person name="Haridas S."/>
            <person name="Andreopoulos B."/>
            <person name="Riley R."/>
            <person name="LaButti K."/>
            <person name="Pangilinan J."/>
            <person name="Lipzen A."/>
            <person name="Amirebrahimi M."/>
            <person name="Yan J."/>
            <person name="Adam C."/>
            <person name="Keymanesh K."/>
            <person name="Ng V."/>
            <person name="Louie K."/>
            <person name="Northen T."/>
            <person name="Drula E."/>
            <person name="Henrissat B."/>
            <person name="Hsieh H.M."/>
            <person name="Youens-Clark K."/>
            <person name="Lutzoni F."/>
            <person name="Miadlikowska J."/>
            <person name="Eastwood D.C."/>
            <person name="Hamelin R.C."/>
            <person name="Grigoriev I.V."/>
            <person name="U'Ren J.M."/>
        </authorList>
    </citation>
    <scope>NUCLEOTIDE SEQUENCE [LARGE SCALE GENOMIC DNA]</scope>
    <source>
        <strain evidence="1 2">CBS 119005</strain>
    </source>
</reference>
<accession>A0ACB9YY55</accession>
<name>A0ACB9YY55_9PEZI</name>
<protein>
    <submittedName>
        <fullName evidence="1">Uncharacterized protein</fullName>
    </submittedName>
</protein>
<organism evidence="1 2">
    <name type="scientific">Hypoxylon rubiginosum</name>
    <dbReference type="NCBI Taxonomy" id="110542"/>
    <lineage>
        <taxon>Eukaryota</taxon>
        <taxon>Fungi</taxon>
        <taxon>Dikarya</taxon>
        <taxon>Ascomycota</taxon>
        <taxon>Pezizomycotina</taxon>
        <taxon>Sordariomycetes</taxon>
        <taxon>Xylariomycetidae</taxon>
        <taxon>Xylariales</taxon>
        <taxon>Hypoxylaceae</taxon>
        <taxon>Hypoxylon</taxon>
    </lineage>
</organism>
<dbReference type="EMBL" id="MU393487">
    <property type="protein sequence ID" value="KAI4864369.1"/>
    <property type="molecule type" value="Genomic_DNA"/>
</dbReference>
<dbReference type="Proteomes" id="UP001497700">
    <property type="component" value="Unassembled WGS sequence"/>
</dbReference>
<keyword evidence="2" id="KW-1185">Reference proteome</keyword>
<proteinExistence type="predicted"/>
<gene>
    <name evidence="1" type="ORF">F4820DRAFT_336289</name>
</gene>
<evidence type="ECO:0000313" key="1">
    <source>
        <dbReference type="EMBL" id="KAI4864369.1"/>
    </source>
</evidence>
<evidence type="ECO:0000313" key="2">
    <source>
        <dbReference type="Proteomes" id="UP001497700"/>
    </source>
</evidence>
<comment type="caution">
    <text evidence="1">The sequence shown here is derived from an EMBL/GenBank/DDBJ whole genome shotgun (WGS) entry which is preliminary data.</text>
</comment>